<reference evidence="3 4" key="1">
    <citation type="submission" date="2019-12" db="EMBL/GenBank/DDBJ databases">
        <title>A genome sequence resource for the geographically widespread anthracnose pathogen Colletotrichum asianum.</title>
        <authorList>
            <person name="Meng Y."/>
        </authorList>
    </citation>
    <scope>NUCLEOTIDE SEQUENCE [LARGE SCALE GENOMIC DNA]</scope>
    <source>
        <strain evidence="3 4">ICMP 18580</strain>
    </source>
</reference>
<protein>
    <submittedName>
        <fullName evidence="3">Lipolytic enzyme</fullName>
    </submittedName>
</protein>
<dbReference type="Pfam" id="PF13472">
    <property type="entry name" value="Lipase_GDSL_2"/>
    <property type="match status" value="1"/>
</dbReference>
<comment type="caution">
    <text evidence="3">The sequence shown here is derived from an EMBL/GenBank/DDBJ whole genome shotgun (WGS) entry which is preliminary data.</text>
</comment>
<evidence type="ECO:0000259" key="2">
    <source>
        <dbReference type="Pfam" id="PF13472"/>
    </source>
</evidence>
<dbReference type="InterPro" id="IPR036514">
    <property type="entry name" value="SGNH_hydro_sf"/>
</dbReference>
<keyword evidence="4" id="KW-1185">Reference proteome</keyword>
<feature type="signal peptide" evidence="1">
    <location>
        <begin position="1"/>
        <end position="16"/>
    </location>
</feature>
<evidence type="ECO:0000256" key="1">
    <source>
        <dbReference type="SAM" id="SignalP"/>
    </source>
</evidence>
<dbReference type="InterPro" id="IPR013830">
    <property type="entry name" value="SGNH_hydro"/>
</dbReference>
<dbReference type="OrthoDB" id="10071171at2759"/>
<keyword evidence="1" id="KW-0732">Signal</keyword>
<evidence type="ECO:0000313" key="3">
    <source>
        <dbReference type="EMBL" id="KAF0320429.1"/>
    </source>
</evidence>
<dbReference type="Proteomes" id="UP000434172">
    <property type="component" value="Unassembled WGS sequence"/>
</dbReference>
<dbReference type="InterPro" id="IPR053140">
    <property type="entry name" value="GDSL_Rv0518-like"/>
</dbReference>
<name>A0A8H3W5J7_9PEZI</name>
<dbReference type="PANTHER" id="PTHR43784:SF2">
    <property type="entry name" value="GDSL-LIKE LIPASE_ACYLHYDROLASE, PUTATIVE (AFU_ORTHOLOGUE AFUA_2G00820)-RELATED"/>
    <property type="match status" value="1"/>
</dbReference>
<dbReference type="CDD" id="cd01830">
    <property type="entry name" value="XynE_like"/>
    <property type="match status" value="1"/>
</dbReference>
<proteinExistence type="predicted"/>
<accession>A0A8H3W5J7</accession>
<gene>
    <name evidence="3" type="ORF">GQ607_012355</name>
</gene>
<feature type="chain" id="PRO_5034121033" evidence="1">
    <location>
        <begin position="17"/>
        <end position="418"/>
    </location>
</feature>
<dbReference type="AlphaFoldDB" id="A0A8H3W5J7"/>
<dbReference type="EMBL" id="WOWK01000083">
    <property type="protein sequence ID" value="KAF0320429.1"/>
    <property type="molecule type" value="Genomic_DNA"/>
</dbReference>
<dbReference type="SUPFAM" id="SSF52266">
    <property type="entry name" value="SGNH hydrolase"/>
    <property type="match status" value="1"/>
</dbReference>
<feature type="domain" description="SGNH hydrolase-type esterase" evidence="2">
    <location>
        <begin position="217"/>
        <end position="405"/>
    </location>
</feature>
<organism evidence="3 4">
    <name type="scientific">Colletotrichum asianum</name>
    <dbReference type="NCBI Taxonomy" id="702518"/>
    <lineage>
        <taxon>Eukaryota</taxon>
        <taxon>Fungi</taxon>
        <taxon>Dikarya</taxon>
        <taxon>Ascomycota</taxon>
        <taxon>Pezizomycotina</taxon>
        <taxon>Sordariomycetes</taxon>
        <taxon>Hypocreomycetidae</taxon>
        <taxon>Glomerellales</taxon>
        <taxon>Glomerellaceae</taxon>
        <taxon>Colletotrichum</taxon>
        <taxon>Colletotrichum gloeosporioides species complex</taxon>
    </lineage>
</organism>
<dbReference type="PANTHER" id="PTHR43784">
    <property type="entry name" value="GDSL-LIKE LIPASE/ACYLHYDROLASE, PUTATIVE (AFU_ORTHOLOGUE AFUA_2G00820)-RELATED"/>
    <property type="match status" value="1"/>
</dbReference>
<sequence>MRSILLAIVWAASTLAIPIPTGEGLRERQDDNHWVVTWTSMPQEVEPGNLPPSPFNGGSAQFRDATLRQTFHTSIGASRLRFQLSNIFGGSDLPITAASLALPLDGAAGVPGIDTKTLKGLTFSGSPSVTIKQGAVVYSDPIDFNVAAQTNIALSLYTQQGQSGSKITGHPGSRTTSWMQSGNQVNASSVTGASTKHWYFASAVEAWAPKNTSAMIILGDSISDGRGSDDDRNNRWPDLVLARLQKEGLANIAVANQAAGGNAVLQGGLGPPLLTRYSRDALSQQGVKYVLIFEGVNDIGPSATDSATQQRLGDSLISAYKQIVADCKKAGLVTIGATITPFAGSGQSYSNPAREQTRQRVNEWILENGTFDHVVDFASFIGDGDHLKAQFDGGDHLHPNVPGYQELANRFPVEILSK</sequence>
<evidence type="ECO:0000313" key="4">
    <source>
        <dbReference type="Proteomes" id="UP000434172"/>
    </source>
</evidence>
<dbReference type="Gene3D" id="3.40.50.1110">
    <property type="entry name" value="SGNH hydrolase"/>
    <property type="match status" value="1"/>
</dbReference>